<gene>
    <name evidence="2" type="ORF">N0V87_007370</name>
</gene>
<accession>A0A9W8WVU0</accession>
<name>A0A9W8WVU0_9PLEO</name>
<proteinExistence type="predicted"/>
<organism evidence="2 3">
    <name type="scientific">Didymella glomerata</name>
    <dbReference type="NCBI Taxonomy" id="749621"/>
    <lineage>
        <taxon>Eukaryota</taxon>
        <taxon>Fungi</taxon>
        <taxon>Dikarya</taxon>
        <taxon>Ascomycota</taxon>
        <taxon>Pezizomycotina</taxon>
        <taxon>Dothideomycetes</taxon>
        <taxon>Pleosporomycetidae</taxon>
        <taxon>Pleosporales</taxon>
        <taxon>Pleosporineae</taxon>
        <taxon>Didymellaceae</taxon>
        <taxon>Didymella</taxon>
    </lineage>
</organism>
<evidence type="ECO:0000313" key="2">
    <source>
        <dbReference type="EMBL" id="KAJ4333802.1"/>
    </source>
</evidence>
<sequence length="306" mass="34813">MPMRETDSNFESELFEEARAGFEAKFGVSQYWLPLPLLLVDIEAEKDLPCHESAEETIAISAHVSARIHAWYEQLATAYDKVEDPPAHVGIELEIELQKFDPGAPDCDHRLYHSRRLQLQRPEMLPDLSFYFVGPGGEDSEQGGYKISDTEHYPRETDTDEDEDLHNELNDNLGEAYGDGYDLNMFRVKPFRERIEPLLAAFAKSLALDNMPSLEDGEMFTHLWWAPSDDMEAKGYDLPTGKGHRRGVKFIAGRGSLMQESNRAAAAAAPTPPVVQWQVGDWRPSQEVMGLFENLGRQEWLNIEWN</sequence>
<reference evidence="2" key="1">
    <citation type="submission" date="2022-10" db="EMBL/GenBank/DDBJ databases">
        <title>Tapping the CABI collections for fungal endophytes: first genome assemblies for Collariella, Neodidymelliopsis, Ascochyta clinopodiicola, Didymella pomorum, Didymosphaeria variabile, Neocosmospora piperis and Neocucurbitaria cava.</title>
        <authorList>
            <person name="Hill R."/>
        </authorList>
    </citation>
    <scope>NUCLEOTIDE SEQUENCE</scope>
    <source>
        <strain evidence="2">IMI 360193</strain>
    </source>
</reference>
<protein>
    <submittedName>
        <fullName evidence="2">Uncharacterized protein</fullName>
    </submittedName>
</protein>
<dbReference type="AlphaFoldDB" id="A0A9W8WVU0"/>
<evidence type="ECO:0000313" key="3">
    <source>
        <dbReference type="Proteomes" id="UP001140562"/>
    </source>
</evidence>
<dbReference type="Proteomes" id="UP001140562">
    <property type="component" value="Unassembled WGS sequence"/>
</dbReference>
<feature type="non-terminal residue" evidence="2">
    <location>
        <position position="306"/>
    </location>
</feature>
<feature type="compositionally biased region" description="Basic and acidic residues" evidence="1">
    <location>
        <begin position="148"/>
        <end position="157"/>
    </location>
</feature>
<comment type="caution">
    <text evidence="2">The sequence shown here is derived from an EMBL/GenBank/DDBJ whole genome shotgun (WGS) entry which is preliminary data.</text>
</comment>
<keyword evidence="3" id="KW-1185">Reference proteome</keyword>
<dbReference type="OrthoDB" id="5985073at2759"/>
<evidence type="ECO:0000256" key="1">
    <source>
        <dbReference type="SAM" id="MobiDB-lite"/>
    </source>
</evidence>
<feature type="region of interest" description="Disordered" evidence="1">
    <location>
        <begin position="139"/>
        <end position="165"/>
    </location>
</feature>
<dbReference type="EMBL" id="JAPEUV010000088">
    <property type="protein sequence ID" value="KAJ4333802.1"/>
    <property type="molecule type" value="Genomic_DNA"/>
</dbReference>